<feature type="domain" description="GIY-YIG" evidence="2">
    <location>
        <begin position="2"/>
        <end position="77"/>
    </location>
</feature>
<dbReference type="SMART" id="SM00465">
    <property type="entry name" value="GIYc"/>
    <property type="match status" value="1"/>
</dbReference>
<dbReference type="OrthoDB" id="5288719at2"/>
<accession>A0A2T1N7K0</accession>
<evidence type="ECO:0000313" key="3">
    <source>
        <dbReference type="EMBL" id="PSG87838.1"/>
    </source>
</evidence>
<dbReference type="InterPro" id="IPR050190">
    <property type="entry name" value="UPF0213_domain"/>
</dbReference>
<dbReference type="PANTHER" id="PTHR34477:SF1">
    <property type="entry name" value="UPF0213 PROTEIN YHBQ"/>
    <property type="match status" value="1"/>
</dbReference>
<keyword evidence="3" id="KW-0418">Kinase</keyword>
<evidence type="ECO:0000259" key="2">
    <source>
        <dbReference type="PROSITE" id="PS50164"/>
    </source>
</evidence>
<name>A0A2T1N7K0_9FLAO</name>
<comment type="caution">
    <text evidence="3">The sequence shown here is derived from an EMBL/GenBank/DDBJ whole genome shotgun (WGS) entry which is preliminary data.</text>
</comment>
<dbReference type="Pfam" id="PF01541">
    <property type="entry name" value="GIY-YIG"/>
    <property type="match status" value="1"/>
</dbReference>
<dbReference type="Gene3D" id="3.30.230.10">
    <property type="match status" value="1"/>
</dbReference>
<dbReference type="EMBL" id="PXOT01000025">
    <property type="protein sequence ID" value="PSG87838.1"/>
    <property type="molecule type" value="Genomic_DNA"/>
</dbReference>
<gene>
    <name evidence="3" type="ORF">C7H61_11550</name>
</gene>
<sequence length="422" mass="48242">MPNGFVYILECSDGSFYTGSTINIEQRLNEHNNGQGANHTKKRLPVKLVFLEEFDRIDDAFNREKQIQGWSRNKKTALINRNFEKLPELAECKNESHFKKWLRLRSATNQHSLIIDNEKNMQTYYSHGKLLLTAEYVVLDDAKALAVPTVFGQSLHVEKEVKNKLTWNSLDHNKNVWFSAKFSFQNETVSIENTTNPEISDRLLQIITAVKQLNPDFLKYEGFKVSTVLEFPKNWGLGTSSTLINNIANWANVDAYKLLELTFGGSGYDIACAQEDLALTYQLNDKKRVIETLNFNPNFKNNLYFVHLNKKQNSRDGIAHYKANRNNLETTISKINAITEQIIICETLEKFQSLIDQHEQIIASVTNQTPIKQLLFENFGGSIKSLGAWGGDFVLVASKNNPTEYFKSKGFDTILSYTDMVL</sequence>
<dbReference type="PANTHER" id="PTHR34477">
    <property type="entry name" value="UPF0213 PROTEIN YHBQ"/>
    <property type="match status" value="1"/>
</dbReference>
<dbReference type="SUPFAM" id="SSF54211">
    <property type="entry name" value="Ribosomal protein S5 domain 2-like"/>
    <property type="match status" value="1"/>
</dbReference>
<dbReference type="InterPro" id="IPR047765">
    <property type="entry name" value="GHMP_GYDIA-like"/>
</dbReference>
<dbReference type="SUPFAM" id="SSF82771">
    <property type="entry name" value="GIY-YIG endonuclease"/>
    <property type="match status" value="1"/>
</dbReference>
<dbReference type="Gene3D" id="3.40.1440.10">
    <property type="entry name" value="GIY-YIG endonuclease"/>
    <property type="match status" value="1"/>
</dbReference>
<reference evidence="3 4" key="1">
    <citation type="submission" date="2018-03" db="EMBL/GenBank/DDBJ databases">
        <title>Mesoflavibacter sp. HG37 and Mesoflavibacter sp. HG96 sp.nov., two marine bacteria isolated from seawater of Western Pacific Ocean.</title>
        <authorList>
            <person name="Cheng H."/>
            <person name="Wu Y.-H."/>
            <person name="Guo L.-L."/>
            <person name="Xu X.-W."/>
        </authorList>
    </citation>
    <scope>NUCLEOTIDE SEQUENCE [LARGE SCALE GENOMIC DNA]</scope>
    <source>
        <strain evidence="3 4">KCTC 42117</strain>
    </source>
</reference>
<dbReference type="GO" id="GO:0016301">
    <property type="term" value="F:kinase activity"/>
    <property type="evidence" value="ECO:0007669"/>
    <property type="project" value="UniProtKB-KW"/>
</dbReference>
<keyword evidence="3" id="KW-0808">Transferase</keyword>
<organism evidence="3 4">
    <name type="scientific">Mesoflavibacter zeaxanthinifaciens subsp. sabulilitoris</name>
    <dbReference type="NCBI Taxonomy" id="1520893"/>
    <lineage>
        <taxon>Bacteria</taxon>
        <taxon>Pseudomonadati</taxon>
        <taxon>Bacteroidota</taxon>
        <taxon>Flavobacteriia</taxon>
        <taxon>Flavobacteriales</taxon>
        <taxon>Flavobacteriaceae</taxon>
        <taxon>Mesoflavibacter</taxon>
    </lineage>
</organism>
<comment type="similarity">
    <text evidence="1">Belongs to the UPF0213 family.</text>
</comment>
<proteinExistence type="inferred from homology"/>
<protein>
    <submittedName>
        <fullName evidence="3">GHMP kinase</fullName>
    </submittedName>
</protein>
<dbReference type="Proteomes" id="UP000238430">
    <property type="component" value="Unassembled WGS sequence"/>
</dbReference>
<dbReference type="CDD" id="cd10456">
    <property type="entry name" value="GIY-YIG_UPF0213"/>
    <property type="match status" value="1"/>
</dbReference>
<keyword evidence="4" id="KW-1185">Reference proteome</keyword>
<dbReference type="InterPro" id="IPR020568">
    <property type="entry name" value="Ribosomal_Su5_D2-typ_SF"/>
</dbReference>
<dbReference type="InterPro" id="IPR035901">
    <property type="entry name" value="GIY-YIG_endonuc_sf"/>
</dbReference>
<dbReference type="InterPro" id="IPR014721">
    <property type="entry name" value="Ribsml_uS5_D2-typ_fold_subgr"/>
</dbReference>
<dbReference type="RefSeq" id="WP_106679953.1">
    <property type="nucleotide sequence ID" value="NZ_JACHWV010000004.1"/>
</dbReference>
<dbReference type="InterPro" id="IPR000305">
    <property type="entry name" value="GIY-YIG_endonuc"/>
</dbReference>
<dbReference type="PROSITE" id="PS50164">
    <property type="entry name" value="GIY_YIG"/>
    <property type="match status" value="1"/>
</dbReference>
<dbReference type="NCBIfam" id="NF040656">
    <property type="entry name" value="GHMP_GYDIA"/>
    <property type="match status" value="1"/>
</dbReference>
<dbReference type="AlphaFoldDB" id="A0A2T1N7K0"/>
<evidence type="ECO:0000256" key="1">
    <source>
        <dbReference type="ARBA" id="ARBA00007435"/>
    </source>
</evidence>
<evidence type="ECO:0000313" key="4">
    <source>
        <dbReference type="Proteomes" id="UP000238430"/>
    </source>
</evidence>